<accession>A3U934</accession>
<keyword evidence="3" id="KW-1185">Reference proteome</keyword>
<dbReference type="HOGENOM" id="CLU_055635_1_1_10"/>
<dbReference type="RefSeq" id="WP_013187705.1">
    <property type="nucleotide sequence ID" value="NC_014230.1"/>
</dbReference>
<dbReference type="PANTHER" id="PTHR40459:SF1">
    <property type="entry name" value="CONSERVED HYPOTHETICAL ALANINE AND LEUCINE RICH PROTEIN"/>
    <property type="match status" value="1"/>
</dbReference>
<proteinExistence type="predicted"/>
<protein>
    <recommendedName>
        <fullName evidence="1">DUF2520 domain-containing protein</fullName>
    </recommendedName>
</protein>
<dbReference type="AlphaFoldDB" id="A3U934"/>
<dbReference type="Gene3D" id="1.10.1040.20">
    <property type="entry name" value="ProC-like, C-terminal domain"/>
    <property type="match status" value="1"/>
</dbReference>
<dbReference type="KEGG" id="cat:CA2559_09808"/>
<dbReference type="InterPro" id="IPR036291">
    <property type="entry name" value="NAD(P)-bd_dom_sf"/>
</dbReference>
<reference evidence="2 3" key="1">
    <citation type="journal article" date="2010" name="J. Bacteriol.">
        <title>The complete genome sequence of Croceibacter atlanticus HTCC2559T.</title>
        <authorList>
            <person name="Oh H.M."/>
            <person name="Kang I."/>
            <person name="Ferriera S."/>
            <person name="Giovannoni S.J."/>
            <person name="Cho J.C."/>
        </authorList>
    </citation>
    <scope>NUCLEOTIDE SEQUENCE [LARGE SCALE GENOMIC DNA]</scope>
    <source>
        <strain evidence="3">ATCC BAA-628 / HTCC2559 / KCTC 12090</strain>
    </source>
</reference>
<dbReference type="InterPro" id="IPR008927">
    <property type="entry name" value="6-PGluconate_DH-like_C_sf"/>
</dbReference>
<evidence type="ECO:0000313" key="3">
    <source>
        <dbReference type="Proteomes" id="UP000002297"/>
    </source>
</evidence>
<name>A3U934_CROAH</name>
<dbReference type="Gene3D" id="3.40.50.720">
    <property type="entry name" value="NAD(P)-binding Rossmann-like Domain"/>
    <property type="match status" value="1"/>
</dbReference>
<dbReference type="InterPro" id="IPR037108">
    <property type="entry name" value="TM1727-like_C_sf"/>
</dbReference>
<sequence>MKNSKLSVVILGAGNVAFHLYKSLRSLETITLQQIYNRSKDNLEVFKYVETTTLIEDIKEADLYIIAVNDDVIGNVAQKLKTKKGIVVHTSGAKPLVEVAMHTNYGVFYPLQSFSKDLELNFQEVPVCIEANSKKSLEQLNLLANALSKKVYHIDSKQRKSLHLSAVFVNNFSNYMFTVAQDLCDTNNVPFEILHPLITETALKATLQSPKNVQTGPAKRGDKETIQSHLEQLKDTKHKDVYKQLTLHILTYYGNKL</sequence>
<gene>
    <name evidence="2" type="ordered locus">CA2559_09808</name>
</gene>
<dbReference type="Proteomes" id="UP000002297">
    <property type="component" value="Chromosome"/>
</dbReference>
<dbReference type="InterPro" id="IPR018931">
    <property type="entry name" value="DUF2520"/>
</dbReference>
<dbReference type="OrthoDB" id="9810755at2"/>
<evidence type="ECO:0000259" key="1">
    <source>
        <dbReference type="Pfam" id="PF10728"/>
    </source>
</evidence>
<evidence type="ECO:0000313" key="2">
    <source>
        <dbReference type="EMBL" id="EAP86320.1"/>
    </source>
</evidence>
<dbReference type="eggNOG" id="COG5495">
    <property type="taxonomic scope" value="Bacteria"/>
</dbReference>
<organism evidence="2 3">
    <name type="scientific">Croceibacter atlanticus (strain ATCC BAA-628 / JCM 21780 / CIP 108009 / IAM 15332 / KCTC 12090 / HTCC2559)</name>
    <dbReference type="NCBI Taxonomy" id="216432"/>
    <lineage>
        <taxon>Bacteria</taxon>
        <taxon>Pseudomonadati</taxon>
        <taxon>Bacteroidota</taxon>
        <taxon>Flavobacteriia</taxon>
        <taxon>Flavobacteriales</taxon>
        <taxon>Flavobacteriaceae</taxon>
        <taxon>Croceibacter</taxon>
    </lineage>
</organism>
<dbReference type="Pfam" id="PF10728">
    <property type="entry name" value="DUF2520"/>
    <property type="match status" value="1"/>
</dbReference>
<dbReference type="EMBL" id="CP002046">
    <property type="protein sequence ID" value="EAP86320.1"/>
    <property type="molecule type" value="Genomic_DNA"/>
</dbReference>
<dbReference type="STRING" id="216432.CA2559_09808"/>
<dbReference type="SUPFAM" id="SSF48179">
    <property type="entry name" value="6-phosphogluconate dehydrogenase C-terminal domain-like"/>
    <property type="match status" value="1"/>
</dbReference>
<dbReference type="PANTHER" id="PTHR40459">
    <property type="entry name" value="CONSERVED HYPOTHETICAL ALANINE AND LEUCINE RICH PROTEIN"/>
    <property type="match status" value="1"/>
</dbReference>
<feature type="domain" description="DUF2520" evidence="1">
    <location>
        <begin position="125"/>
        <end position="248"/>
    </location>
</feature>
<dbReference type="SUPFAM" id="SSF51735">
    <property type="entry name" value="NAD(P)-binding Rossmann-fold domains"/>
    <property type="match status" value="1"/>
</dbReference>
<dbReference type="GeneID" id="89453710"/>